<dbReference type="AlphaFoldDB" id="A0A094IZF3"/>
<dbReference type="EMBL" id="JPZO01000027">
    <property type="protein sequence ID" value="KFZ32467.1"/>
    <property type="molecule type" value="Genomic_DNA"/>
</dbReference>
<reference evidence="1" key="1">
    <citation type="submission" date="2014-08" db="EMBL/GenBank/DDBJ databases">
        <title>Fullgenome sequencing of Anoxybacillus sp.25 isolate from Garga hot-spring Russia.</title>
        <authorList>
            <person name="Rozanov A.S."/>
            <person name="Kotenko A.V."/>
            <person name="Malup T.K."/>
            <person name="Peltek S.E."/>
        </authorList>
    </citation>
    <scope>NUCLEOTIDE SEQUENCE [LARGE SCALE GENOMIC DNA]</scope>
    <source>
        <strain evidence="1">25</strain>
    </source>
</reference>
<organism evidence="1">
    <name type="scientific">Anoxybacillus flavithermus</name>
    <dbReference type="NCBI Taxonomy" id="33934"/>
    <lineage>
        <taxon>Bacteria</taxon>
        <taxon>Bacillati</taxon>
        <taxon>Bacillota</taxon>
        <taxon>Bacilli</taxon>
        <taxon>Bacillales</taxon>
        <taxon>Anoxybacillaceae</taxon>
        <taxon>Anoxybacillus</taxon>
    </lineage>
</organism>
<protein>
    <submittedName>
        <fullName evidence="1">Uncharacterized protein</fullName>
    </submittedName>
</protein>
<accession>A0A094IZF3</accession>
<gene>
    <name evidence="1" type="ORF">JS44_05585</name>
</gene>
<sequence>MFVIYAGKINCSRNFYMVIRKYVKENKKGRKRVQRKREENKRPNVKHIVNKYKEKELTLAYVSHVQRSNGFLCKTVAFFHIYDTMKLKFIYVKRRRETIHA</sequence>
<evidence type="ECO:0000313" key="1">
    <source>
        <dbReference type="EMBL" id="KFZ32467.1"/>
    </source>
</evidence>
<proteinExistence type="predicted"/>
<comment type="caution">
    <text evidence="1">The sequence shown here is derived from an EMBL/GenBank/DDBJ whole genome shotgun (WGS) entry which is preliminary data.</text>
</comment>
<name>A0A094IZF3_9BACL</name>